<evidence type="ECO:0000313" key="2">
    <source>
        <dbReference type="Proteomes" id="UP000536262"/>
    </source>
</evidence>
<dbReference type="RefSeq" id="WP_184698615.1">
    <property type="nucleotide sequence ID" value="NZ_BAABEG010000001.1"/>
</dbReference>
<keyword evidence="2" id="KW-1185">Reference proteome</keyword>
<reference evidence="1 2" key="1">
    <citation type="submission" date="2020-08" db="EMBL/GenBank/DDBJ databases">
        <title>Genomic Encyclopedia of Type Strains, Phase IV (KMG-IV): sequencing the most valuable type-strain genomes for metagenomic binning, comparative biology and taxonomic classification.</title>
        <authorList>
            <person name="Goeker M."/>
        </authorList>
    </citation>
    <scope>NUCLEOTIDE SEQUENCE [LARGE SCALE GENOMIC DNA]</scope>
    <source>
        <strain evidence="1 2">DSM 7051</strain>
    </source>
</reference>
<name>A0A7X0KJY9_9HYPH</name>
<dbReference type="Proteomes" id="UP000536262">
    <property type="component" value="Unassembled WGS sequence"/>
</dbReference>
<protein>
    <submittedName>
        <fullName evidence="1">Uncharacterized protein</fullName>
    </submittedName>
</protein>
<organism evidence="1 2">
    <name type="scientific">Aminobacter aganoensis</name>
    <dbReference type="NCBI Taxonomy" id="83264"/>
    <lineage>
        <taxon>Bacteria</taxon>
        <taxon>Pseudomonadati</taxon>
        <taxon>Pseudomonadota</taxon>
        <taxon>Alphaproteobacteria</taxon>
        <taxon>Hyphomicrobiales</taxon>
        <taxon>Phyllobacteriaceae</taxon>
        <taxon>Aminobacter</taxon>
    </lineage>
</organism>
<evidence type="ECO:0000313" key="1">
    <source>
        <dbReference type="EMBL" id="MBB6353521.1"/>
    </source>
</evidence>
<dbReference type="AlphaFoldDB" id="A0A7X0KJY9"/>
<gene>
    <name evidence="1" type="ORF">GGR00_001289</name>
</gene>
<sequence length="111" mass="12262">MTEDDLKDFLETNKAEIQAAVKVRMIENLLSQNQWAISGQIAKVVEEFVTAEIIPDVRAYLADNKGPLLQAAIAGAAEIGDTLSKAIVARTAKRLQPDNYEFRKVLEALFS</sequence>
<proteinExistence type="predicted"/>
<comment type="caution">
    <text evidence="1">The sequence shown here is derived from an EMBL/GenBank/DDBJ whole genome shotgun (WGS) entry which is preliminary data.</text>
</comment>
<dbReference type="EMBL" id="JACHOU010000002">
    <property type="protein sequence ID" value="MBB6353521.1"/>
    <property type="molecule type" value="Genomic_DNA"/>
</dbReference>
<accession>A0A7X0KJY9</accession>